<sequence>MSKIKKGSVCKGNKLQEFDMTNTDFTKTPVTFRMGNEIIHNPSCHILCRKSQSFCPSCMQQRRTLMVQKCRAQCHNTNRTDPTTTVSYKYLTKEEMKHRMETLHKQLTKVKKQRDRLENKIKTLIAKQSLSLNQNDHNDLKEIVLNECDQVTHQTSLHRIFWEQQVQALKKSDSRAIRWHPLMIKLCILIRHQSQAAYETMRQCIRLPSQRLLRDYTH</sequence>
<keyword evidence="3" id="KW-1185">Reference proteome</keyword>
<dbReference type="KEGG" id="aqu:109584970"/>
<dbReference type="AlphaFoldDB" id="A0A1X7VX00"/>
<protein>
    <submittedName>
        <fullName evidence="2">Uncharacterized protein</fullName>
    </submittedName>
</protein>
<keyword evidence="1" id="KW-0175">Coiled coil</keyword>
<dbReference type="EnsemblMetazoa" id="Aqu2.1.44663_001">
    <property type="protein sequence ID" value="Aqu2.1.44663_001"/>
    <property type="gene ID" value="Aqu2.1.44663"/>
</dbReference>
<reference evidence="3" key="1">
    <citation type="journal article" date="2010" name="Nature">
        <title>The Amphimedon queenslandica genome and the evolution of animal complexity.</title>
        <authorList>
            <person name="Srivastava M."/>
            <person name="Simakov O."/>
            <person name="Chapman J."/>
            <person name="Fahey B."/>
            <person name="Gauthier M.E."/>
            <person name="Mitros T."/>
            <person name="Richards G.S."/>
            <person name="Conaco C."/>
            <person name="Dacre M."/>
            <person name="Hellsten U."/>
            <person name="Larroux C."/>
            <person name="Putnam N.H."/>
            <person name="Stanke M."/>
            <person name="Adamska M."/>
            <person name="Darling A."/>
            <person name="Degnan S.M."/>
            <person name="Oakley T.H."/>
            <person name="Plachetzki D.C."/>
            <person name="Zhai Y."/>
            <person name="Adamski M."/>
            <person name="Calcino A."/>
            <person name="Cummins S.F."/>
            <person name="Goodstein D.M."/>
            <person name="Harris C."/>
            <person name="Jackson D.J."/>
            <person name="Leys S.P."/>
            <person name="Shu S."/>
            <person name="Woodcroft B.J."/>
            <person name="Vervoort M."/>
            <person name="Kosik K.S."/>
            <person name="Manning G."/>
            <person name="Degnan B.M."/>
            <person name="Rokhsar D.S."/>
        </authorList>
    </citation>
    <scope>NUCLEOTIDE SEQUENCE [LARGE SCALE GENOMIC DNA]</scope>
</reference>
<organism evidence="2">
    <name type="scientific">Amphimedon queenslandica</name>
    <name type="common">Sponge</name>
    <dbReference type="NCBI Taxonomy" id="400682"/>
    <lineage>
        <taxon>Eukaryota</taxon>
        <taxon>Metazoa</taxon>
        <taxon>Porifera</taxon>
        <taxon>Demospongiae</taxon>
        <taxon>Heteroscleromorpha</taxon>
        <taxon>Haplosclerida</taxon>
        <taxon>Niphatidae</taxon>
        <taxon>Amphimedon</taxon>
    </lineage>
</organism>
<dbReference type="Proteomes" id="UP000007879">
    <property type="component" value="Unassembled WGS sequence"/>
</dbReference>
<reference evidence="2" key="2">
    <citation type="submission" date="2017-05" db="UniProtKB">
        <authorList>
            <consortium name="EnsemblMetazoa"/>
        </authorList>
    </citation>
    <scope>IDENTIFICATION</scope>
</reference>
<dbReference type="OrthoDB" id="6134571at2759"/>
<accession>A0A1X7VX00</accession>
<name>A0A1X7VX00_AMPQE</name>
<evidence type="ECO:0000313" key="3">
    <source>
        <dbReference type="Proteomes" id="UP000007879"/>
    </source>
</evidence>
<evidence type="ECO:0000256" key="1">
    <source>
        <dbReference type="SAM" id="Coils"/>
    </source>
</evidence>
<evidence type="ECO:0000313" key="2">
    <source>
        <dbReference type="EnsemblMetazoa" id="Aqu2.1.44663_001"/>
    </source>
</evidence>
<dbReference type="InParanoid" id="A0A1X7VX00"/>
<proteinExistence type="predicted"/>
<feature type="coiled-coil region" evidence="1">
    <location>
        <begin position="93"/>
        <end position="127"/>
    </location>
</feature>
<dbReference type="EnsemblMetazoa" id="XM_020000896.1">
    <property type="protein sequence ID" value="XP_019856455.1"/>
    <property type="gene ID" value="LOC109584970"/>
</dbReference>
<gene>
    <name evidence="2" type="primary">109584970</name>
</gene>